<comment type="similarity">
    <text evidence="1">Belongs to the peptidase S33 family.</text>
</comment>
<dbReference type="EMBL" id="AYKW01000068">
    <property type="protein sequence ID" value="PIL23381.1"/>
    <property type="molecule type" value="Genomic_DNA"/>
</dbReference>
<evidence type="ECO:0000256" key="4">
    <source>
        <dbReference type="PIRSR" id="PIRSR001112-1"/>
    </source>
</evidence>
<evidence type="ECO:0000256" key="2">
    <source>
        <dbReference type="ARBA" id="ARBA00022797"/>
    </source>
</evidence>
<feature type="active site" description="Proton donor" evidence="4">
    <location>
        <position position="374"/>
    </location>
</feature>
<dbReference type="SUPFAM" id="SSF53474">
    <property type="entry name" value="alpha/beta-Hydrolases"/>
    <property type="match status" value="1"/>
</dbReference>
<dbReference type="AlphaFoldDB" id="A0A2G8RPF8"/>
<organism evidence="6 7">
    <name type="scientific">Ganoderma sinense ZZ0214-1</name>
    <dbReference type="NCBI Taxonomy" id="1077348"/>
    <lineage>
        <taxon>Eukaryota</taxon>
        <taxon>Fungi</taxon>
        <taxon>Dikarya</taxon>
        <taxon>Basidiomycota</taxon>
        <taxon>Agaricomycotina</taxon>
        <taxon>Agaricomycetes</taxon>
        <taxon>Polyporales</taxon>
        <taxon>Polyporaceae</taxon>
        <taxon>Ganoderma</taxon>
    </lineage>
</organism>
<keyword evidence="3" id="KW-0378">Hydrolase</keyword>
<keyword evidence="2" id="KW-0058">Aromatic hydrocarbons catabolism</keyword>
<feature type="active site" description="Proton donor" evidence="4">
    <location>
        <position position="318"/>
    </location>
</feature>
<sequence>MSTSTNSEKTFKVTTPDADIEHLHQVLELARFPDELDGAGWDYGVPLADVKRLVAHWKSGFDWRKVEAEINELPMFTRDIEVAGFGTLNIHYVHQTSEIKNAIPLLFVHGWPGHFLEVRKMLPLLVAGGEDHPSFHVVAPSLPGFGFSEAPHKPGFKGPQYAEVLNKLMLSLGYDEYVYQGGDWGHLLGRFTAAHYGHKHLKAWHTNMPLTSPPKFTEFPLLYTRSLLTLPFDKAAQRDLAKTAQFMVTARGYYMQQATRPQTLGYGLADSPVGLLAWIYEKLVGWSDKYPWTDDEVLEWISIYWFSRAGPAASTRIYYETTNGGAAHLAKRPSWASVPLGVAYFPGELVHHPKLWAQSIGKVVFESEHDSGGHFAAFEVPEKLAGDLRKMYGKGGSAYGVVSGKTGYDGVQEEPQNQSKCVVQ</sequence>
<gene>
    <name evidence="6" type="ORF">GSI_14692</name>
</gene>
<dbReference type="Proteomes" id="UP000230002">
    <property type="component" value="Unassembled WGS sequence"/>
</dbReference>
<dbReference type="PRINTS" id="PR00412">
    <property type="entry name" value="EPOXHYDRLASE"/>
</dbReference>
<reference evidence="6 7" key="1">
    <citation type="journal article" date="2015" name="Sci. Rep.">
        <title>Chromosome-level genome map provides insights into diverse defense mechanisms in the medicinal fungus Ganoderma sinense.</title>
        <authorList>
            <person name="Zhu Y."/>
            <person name="Xu J."/>
            <person name="Sun C."/>
            <person name="Zhou S."/>
            <person name="Xu H."/>
            <person name="Nelson D.R."/>
            <person name="Qian J."/>
            <person name="Song J."/>
            <person name="Luo H."/>
            <person name="Xiang L."/>
            <person name="Li Y."/>
            <person name="Xu Z."/>
            <person name="Ji A."/>
            <person name="Wang L."/>
            <person name="Lu S."/>
            <person name="Hayward A."/>
            <person name="Sun W."/>
            <person name="Li X."/>
            <person name="Schwartz D.C."/>
            <person name="Wang Y."/>
            <person name="Chen S."/>
        </authorList>
    </citation>
    <scope>NUCLEOTIDE SEQUENCE [LARGE SCALE GENOMIC DNA]</scope>
    <source>
        <strain evidence="6 7">ZZ0214-1</strain>
    </source>
</reference>
<feature type="active site" description="Nucleophile" evidence="4">
    <location>
        <position position="183"/>
    </location>
</feature>
<dbReference type="PIRSF" id="PIRSF001112">
    <property type="entry name" value="Epoxide_hydrolase"/>
    <property type="match status" value="1"/>
</dbReference>
<evidence type="ECO:0000259" key="5">
    <source>
        <dbReference type="Pfam" id="PF06441"/>
    </source>
</evidence>
<dbReference type="Gene3D" id="3.40.50.1820">
    <property type="entry name" value="alpha/beta hydrolase"/>
    <property type="match status" value="1"/>
</dbReference>
<dbReference type="InterPro" id="IPR010497">
    <property type="entry name" value="Epoxide_hydro_N"/>
</dbReference>
<evidence type="ECO:0000313" key="7">
    <source>
        <dbReference type="Proteomes" id="UP000230002"/>
    </source>
</evidence>
<feature type="domain" description="Epoxide hydrolase N-terminal" evidence="5">
    <location>
        <begin position="9"/>
        <end position="118"/>
    </location>
</feature>
<accession>A0A2G8RPF8</accession>
<evidence type="ECO:0000256" key="1">
    <source>
        <dbReference type="ARBA" id="ARBA00010088"/>
    </source>
</evidence>
<dbReference type="InterPro" id="IPR016292">
    <property type="entry name" value="Epoxide_hydrolase"/>
</dbReference>
<dbReference type="Pfam" id="PF06441">
    <property type="entry name" value="EHN"/>
    <property type="match status" value="1"/>
</dbReference>
<dbReference type="GO" id="GO:0004301">
    <property type="term" value="F:epoxide hydrolase activity"/>
    <property type="evidence" value="ECO:0007669"/>
    <property type="project" value="TreeGrafter"/>
</dbReference>
<dbReference type="OrthoDB" id="7130006at2759"/>
<evidence type="ECO:0000256" key="3">
    <source>
        <dbReference type="ARBA" id="ARBA00022801"/>
    </source>
</evidence>
<keyword evidence="7" id="KW-1185">Reference proteome</keyword>
<evidence type="ECO:0000313" key="6">
    <source>
        <dbReference type="EMBL" id="PIL23381.1"/>
    </source>
</evidence>
<dbReference type="PANTHER" id="PTHR21661:SF35">
    <property type="entry name" value="EPOXIDE HYDROLASE"/>
    <property type="match status" value="1"/>
</dbReference>
<comment type="caution">
    <text evidence="6">The sequence shown here is derived from an EMBL/GenBank/DDBJ whole genome shotgun (WGS) entry which is preliminary data.</text>
</comment>
<dbReference type="GO" id="GO:0097176">
    <property type="term" value="P:epoxide metabolic process"/>
    <property type="evidence" value="ECO:0007669"/>
    <property type="project" value="TreeGrafter"/>
</dbReference>
<dbReference type="STRING" id="1077348.A0A2G8RPF8"/>
<proteinExistence type="inferred from homology"/>
<protein>
    <recommendedName>
        <fullName evidence="5">Epoxide hydrolase N-terminal domain-containing protein</fullName>
    </recommendedName>
</protein>
<dbReference type="InterPro" id="IPR000639">
    <property type="entry name" value="Epox_hydrolase-like"/>
</dbReference>
<dbReference type="PANTHER" id="PTHR21661">
    <property type="entry name" value="EPOXIDE HYDROLASE 1-RELATED"/>
    <property type="match status" value="1"/>
</dbReference>
<name>A0A2G8RPF8_9APHY</name>
<dbReference type="InterPro" id="IPR029058">
    <property type="entry name" value="AB_hydrolase_fold"/>
</dbReference>